<dbReference type="AlphaFoldDB" id="A0A8J3YC54"/>
<reference evidence="1" key="1">
    <citation type="submission" date="2021-01" db="EMBL/GenBank/DDBJ databases">
        <title>Whole genome shotgun sequence of Spirilliplanes yamanashiensis NBRC 15828.</title>
        <authorList>
            <person name="Komaki H."/>
            <person name="Tamura T."/>
        </authorList>
    </citation>
    <scope>NUCLEOTIDE SEQUENCE</scope>
    <source>
        <strain evidence="1">NBRC 15828</strain>
    </source>
</reference>
<evidence type="ECO:0000313" key="2">
    <source>
        <dbReference type="Proteomes" id="UP000652013"/>
    </source>
</evidence>
<organism evidence="1 2">
    <name type="scientific">Spirilliplanes yamanashiensis</name>
    <dbReference type="NCBI Taxonomy" id="42233"/>
    <lineage>
        <taxon>Bacteria</taxon>
        <taxon>Bacillati</taxon>
        <taxon>Actinomycetota</taxon>
        <taxon>Actinomycetes</taxon>
        <taxon>Micromonosporales</taxon>
        <taxon>Micromonosporaceae</taxon>
        <taxon>Spirilliplanes</taxon>
    </lineage>
</organism>
<accession>A0A8J3YC54</accession>
<dbReference type="RefSeq" id="WP_203940401.1">
    <property type="nucleotide sequence ID" value="NZ_BOOY01000032.1"/>
</dbReference>
<proteinExistence type="predicted"/>
<protein>
    <submittedName>
        <fullName evidence="1">Uncharacterized protein</fullName>
    </submittedName>
</protein>
<keyword evidence="2" id="KW-1185">Reference proteome</keyword>
<dbReference type="EMBL" id="BOOY01000032">
    <property type="protein sequence ID" value="GIJ05184.1"/>
    <property type="molecule type" value="Genomic_DNA"/>
</dbReference>
<name>A0A8J3YC54_9ACTN</name>
<gene>
    <name evidence="1" type="ORF">Sya03_45360</name>
</gene>
<sequence>MPTAQRCRLGTARLTRRGWFGAALALAAAGCDERVPVGVPEPPGHVARGRGDGGRFAKFELVSPAATVTVRAADLAGDLYRVTTPAGGGVRPVVGSRGGLVRAALRPTGAAGPDAVEITLHAGVRWALLLRAGAGEVLLDLAAAALTGVAVVGGAGRLRLFLPRPAAVAGRVWLAAGIGRAEVWAPPGVPVVVRGAARAARPGLGGPGYVVEARSALGELLLH</sequence>
<evidence type="ECO:0000313" key="1">
    <source>
        <dbReference type="EMBL" id="GIJ05184.1"/>
    </source>
</evidence>
<dbReference type="Proteomes" id="UP000652013">
    <property type="component" value="Unassembled WGS sequence"/>
</dbReference>
<dbReference type="PROSITE" id="PS51257">
    <property type="entry name" value="PROKAR_LIPOPROTEIN"/>
    <property type="match status" value="1"/>
</dbReference>
<comment type="caution">
    <text evidence="1">The sequence shown here is derived from an EMBL/GenBank/DDBJ whole genome shotgun (WGS) entry which is preliminary data.</text>
</comment>